<feature type="region of interest" description="Disordered" evidence="1">
    <location>
        <begin position="1"/>
        <end position="47"/>
    </location>
</feature>
<protein>
    <submittedName>
        <fullName evidence="2">Uncharacterized protein</fullName>
    </submittedName>
</protein>
<organism evidence="2 3">
    <name type="scientific">Neobacillus novalis</name>
    <dbReference type="NCBI Taxonomy" id="220687"/>
    <lineage>
        <taxon>Bacteria</taxon>
        <taxon>Bacillati</taxon>
        <taxon>Bacillota</taxon>
        <taxon>Bacilli</taxon>
        <taxon>Bacillales</taxon>
        <taxon>Bacillaceae</taxon>
        <taxon>Neobacillus</taxon>
    </lineage>
</organism>
<feature type="compositionally biased region" description="Polar residues" evidence="1">
    <location>
        <begin position="1"/>
        <end position="20"/>
    </location>
</feature>
<reference evidence="2" key="1">
    <citation type="submission" date="2023-05" db="EMBL/GenBank/DDBJ databases">
        <title>Comparative genomics of Bacillaceae isolates and their secondary metabolite potential.</title>
        <authorList>
            <person name="Song L."/>
            <person name="Nielsen L.J."/>
            <person name="Mohite O."/>
            <person name="Xu X."/>
            <person name="Weber T."/>
            <person name="Kovacs A.T."/>
        </authorList>
    </citation>
    <scope>NUCLEOTIDE SEQUENCE</scope>
    <source>
        <strain evidence="2">XLM17</strain>
    </source>
</reference>
<dbReference type="Proteomes" id="UP001178288">
    <property type="component" value="Chromosome"/>
</dbReference>
<dbReference type="KEGG" id="nnv:QNH39_13065"/>
<name>A0AA95MWJ8_9BACI</name>
<evidence type="ECO:0000313" key="2">
    <source>
        <dbReference type="EMBL" id="WHY88701.1"/>
    </source>
</evidence>
<dbReference type="RefSeq" id="WP_156482397.1">
    <property type="nucleotide sequence ID" value="NZ_CP126114.1"/>
</dbReference>
<accession>A0AA95MWJ8</accession>
<dbReference type="EMBL" id="CP126114">
    <property type="protein sequence ID" value="WHY88701.1"/>
    <property type="molecule type" value="Genomic_DNA"/>
</dbReference>
<dbReference type="AlphaFoldDB" id="A0AA95MWJ8"/>
<evidence type="ECO:0000313" key="3">
    <source>
        <dbReference type="Proteomes" id="UP001178288"/>
    </source>
</evidence>
<evidence type="ECO:0000256" key="1">
    <source>
        <dbReference type="SAM" id="MobiDB-lite"/>
    </source>
</evidence>
<proteinExistence type="predicted"/>
<gene>
    <name evidence="2" type="ORF">QNH39_13065</name>
</gene>
<sequence>MTNRNNNRNQPHTGGSQAKASDTEFGAELGLSKKARKRAARESKKNK</sequence>
<keyword evidence="3" id="KW-1185">Reference proteome</keyword>